<protein>
    <submittedName>
        <fullName evidence="3">PPM-type phosphatase domain-containing protein</fullName>
    </submittedName>
</protein>
<keyword evidence="2" id="KW-1185">Reference proteome</keyword>
<evidence type="ECO:0000313" key="3">
    <source>
        <dbReference type="WBParaSite" id="SCUD_0002086601-mRNA-1"/>
    </source>
</evidence>
<dbReference type="WBParaSite" id="SCUD_0002086601-mRNA-1">
    <property type="protein sequence ID" value="SCUD_0002086601-mRNA-1"/>
    <property type="gene ID" value="SCUD_0002086601"/>
</dbReference>
<proteinExistence type="predicted"/>
<dbReference type="PANTHER" id="PTHR47027:SF25">
    <property type="entry name" value="REVERSE TRANSCRIPTASE DOMAIN-CONTAINING PROTEIN"/>
    <property type="match status" value="1"/>
</dbReference>
<reference evidence="1 2" key="2">
    <citation type="submission" date="2018-11" db="EMBL/GenBank/DDBJ databases">
        <authorList>
            <consortium name="Pathogen Informatics"/>
        </authorList>
    </citation>
    <scope>NUCLEOTIDE SEQUENCE [LARGE SCALE GENOMIC DNA]</scope>
    <source>
        <strain evidence="1">Dakar</strain>
        <strain evidence="2">Dakar, Senegal</strain>
    </source>
</reference>
<accession>A0A183L0L4</accession>
<evidence type="ECO:0000313" key="1">
    <source>
        <dbReference type="EMBL" id="VDP73627.1"/>
    </source>
</evidence>
<dbReference type="AlphaFoldDB" id="A0A183L0L4"/>
<dbReference type="Proteomes" id="UP000279833">
    <property type="component" value="Unassembled WGS sequence"/>
</dbReference>
<organism evidence="3">
    <name type="scientific">Schistosoma curassoni</name>
    <dbReference type="NCBI Taxonomy" id="6186"/>
    <lineage>
        <taxon>Eukaryota</taxon>
        <taxon>Metazoa</taxon>
        <taxon>Spiralia</taxon>
        <taxon>Lophotrochozoa</taxon>
        <taxon>Platyhelminthes</taxon>
        <taxon>Trematoda</taxon>
        <taxon>Digenea</taxon>
        <taxon>Strigeidida</taxon>
        <taxon>Schistosomatoidea</taxon>
        <taxon>Schistosomatidae</taxon>
        <taxon>Schistosoma</taxon>
    </lineage>
</organism>
<name>A0A183L0L4_9TREM</name>
<reference evidence="3" key="1">
    <citation type="submission" date="2016-06" db="UniProtKB">
        <authorList>
            <consortium name="WormBaseParasite"/>
        </authorList>
    </citation>
    <scope>IDENTIFICATION</scope>
</reference>
<gene>
    <name evidence="1" type="ORF">SCUD_LOCUS20863</name>
</gene>
<dbReference type="PANTHER" id="PTHR47027">
    <property type="entry name" value="REVERSE TRANSCRIPTASE DOMAIN-CONTAINING PROTEIN"/>
    <property type="match status" value="1"/>
</dbReference>
<dbReference type="EMBL" id="UZAK01045220">
    <property type="protein sequence ID" value="VDP73627.1"/>
    <property type="molecule type" value="Genomic_DNA"/>
</dbReference>
<sequence>MQLEDLDFSDNLTLLSHTQQQIQQKTSCLAAASIAVGLNIHKGKCKSLQYNTTCTSQITLDGEALEDVENFTYLGIIIDEHGGSDADVNALIGKGRAEYLYLDNI</sequence>
<evidence type="ECO:0000313" key="2">
    <source>
        <dbReference type="Proteomes" id="UP000279833"/>
    </source>
</evidence>